<evidence type="ECO:0000313" key="2">
    <source>
        <dbReference type="Proteomes" id="UP000813637"/>
    </source>
</evidence>
<proteinExistence type="predicted"/>
<accession>A0A9Q3Z079</accession>
<name>A0A9Q3Z079_CLOBO</name>
<dbReference type="AlphaFoldDB" id="A0A9Q3Z079"/>
<dbReference type="EMBL" id="JAAMYB010000004">
    <property type="protein sequence ID" value="MCD3194845.1"/>
    <property type="molecule type" value="Genomic_DNA"/>
</dbReference>
<reference evidence="1" key="2">
    <citation type="journal article" date="2021" name="Microorganisms">
        <title>Extensive Genome Exploration of Clostridium botulinum Group III Field Strains.</title>
        <authorList>
            <person name="Fillo S."/>
            <person name="Giordani F."/>
            <person name="Tonon E."/>
            <person name="Drigo I."/>
            <person name="Anselmo A."/>
            <person name="Fortunato A."/>
            <person name="Lista F."/>
            <person name="Bano L."/>
        </authorList>
    </citation>
    <scope>NUCLEOTIDE SEQUENCE</scope>
    <source>
        <strain evidence="1">IZSVe-TV_9877_3_12</strain>
    </source>
</reference>
<evidence type="ECO:0000313" key="1">
    <source>
        <dbReference type="EMBL" id="MCD3194845.1"/>
    </source>
</evidence>
<sequence length="129" mass="15096">MASSIPLYLIKQNNKYYSLKSLVYELGQPKTNQELEKWYKENGIDDLNALIEKKNSKSVDLKLDKNDIYKTISLIDLNEAITNGIEYIDNDNKKEIEYNVKEYQLLNLVKEKIGSKFQIAKWEEGDNIE</sequence>
<comment type="caution">
    <text evidence="1">The sequence shown here is derived from an EMBL/GenBank/DDBJ whole genome shotgun (WGS) entry which is preliminary data.</text>
</comment>
<organism evidence="1 2">
    <name type="scientific">Clostridium botulinum C</name>
    <dbReference type="NCBI Taxonomy" id="36828"/>
    <lineage>
        <taxon>Bacteria</taxon>
        <taxon>Bacillati</taxon>
        <taxon>Bacillota</taxon>
        <taxon>Clostridia</taxon>
        <taxon>Eubacteriales</taxon>
        <taxon>Clostridiaceae</taxon>
        <taxon>Clostridium</taxon>
    </lineage>
</organism>
<reference evidence="1" key="1">
    <citation type="submission" date="2020-02" db="EMBL/GenBank/DDBJ databases">
        <authorList>
            <person name="Fillo S."/>
            <person name="Giordani F."/>
            <person name="Tonon E."/>
            <person name="Drigo I."/>
            <person name="Anselmo A."/>
            <person name="Fortunato A."/>
            <person name="Bano L."/>
            <person name="Lista F."/>
        </authorList>
    </citation>
    <scope>NUCLEOTIDE SEQUENCE</scope>
    <source>
        <strain evidence="1">IZSVe-TV_9877_3_12</strain>
    </source>
</reference>
<gene>
    <name evidence="1" type="ORF">G8S53_06025</name>
</gene>
<dbReference type="Proteomes" id="UP000813637">
    <property type="component" value="Unassembled WGS sequence"/>
</dbReference>
<protein>
    <submittedName>
        <fullName evidence="1">Uncharacterized protein</fullName>
    </submittedName>
</protein>